<dbReference type="RefSeq" id="WP_087401105.1">
    <property type="nucleotide sequence ID" value="NZ_NFHB01000001.1"/>
</dbReference>
<dbReference type="GO" id="GO:0005737">
    <property type="term" value="C:cytoplasm"/>
    <property type="evidence" value="ECO:0007669"/>
    <property type="project" value="TreeGrafter"/>
</dbReference>
<dbReference type="GO" id="GO:1990189">
    <property type="term" value="F:protein N-terminal-serine acetyltransferase activity"/>
    <property type="evidence" value="ECO:0007669"/>
    <property type="project" value="TreeGrafter"/>
</dbReference>
<proteinExistence type="predicted"/>
<dbReference type="PROSITE" id="PS51186">
    <property type="entry name" value="GNAT"/>
    <property type="match status" value="1"/>
</dbReference>
<dbReference type="Pfam" id="PF13302">
    <property type="entry name" value="Acetyltransf_3"/>
    <property type="match status" value="1"/>
</dbReference>
<dbReference type="PANTHER" id="PTHR43441:SF11">
    <property type="entry name" value="RIBOSOMAL-PROTEIN-SERINE ACETYLTRANSFERASE"/>
    <property type="match status" value="1"/>
</dbReference>
<dbReference type="Proteomes" id="UP000195772">
    <property type="component" value="Unassembled WGS sequence"/>
</dbReference>
<evidence type="ECO:0000313" key="3">
    <source>
        <dbReference type="Proteomes" id="UP000195772"/>
    </source>
</evidence>
<dbReference type="EMBL" id="NFHB01000001">
    <property type="protein sequence ID" value="OUN05123.1"/>
    <property type="molecule type" value="Genomic_DNA"/>
</dbReference>
<sequence>MNATPLPDGFGLRPLRADDAPDIFTAIDTQREHLGRWLPFVAATHRVEQTREVVAAMLADPANPVFTLRVRDAFAGLIGFKSADSRTRTIEIGYWLRSEYQGRGLMTAAAEALCRMAFGQMGMENVEIKCAAGNLRSNRIPLRLGFRLDRIEVRGEQLADGKFTDLNVYRLPRP</sequence>
<keyword evidence="2" id="KW-0808">Transferase</keyword>
<evidence type="ECO:0000259" key="1">
    <source>
        <dbReference type="PROSITE" id="PS51186"/>
    </source>
</evidence>
<feature type="domain" description="N-acetyltransferase" evidence="1">
    <location>
        <begin position="10"/>
        <end position="174"/>
    </location>
</feature>
<evidence type="ECO:0000313" key="2">
    <source>
        <dbReference type="EMBL" id="OUN05123.1"/>
    </source>
</evidence>
<dbReference type="PANTHER" id="PTHR43441">
    <property type="entry name" value="RIBOSOMAL-PROTEIN-SERINE ACETYLTRANSFERASE"/>
    <property type="match status" value="1"/>
</dbReference>
<accession>A0A1Y3QZM3</accession>
<dbReference type="AlphaFoldDB" id="A0A1Y3QZM3"/>
<dbReference type="Gene3D" id="3.40.630.30">
    <property type="match status" value="1"/>
</dbReference>
<dbReference type="SUPFAM" id="SSF55729">
    <property type="entry name" value="Acyl-CoA N-acyltransferases (Nat)"/>
    <property type="match status" value="1"/>
</dbReference>
<protein>
    <submittedName>
        <fullName evidence="2">GNAT family N-acetyltransferase</fullName>
    </submittedName>
</protein>
<organism evidence="2 3">
    <name type="scientific">Alistipes onderdonkii</name>
    <dbReference type="NCBI Taxonomy" id="328813"/>
    <lineage>
        <taxon>Bacteria</taxon>
        <taxon>Pseudomonadati</taxon>
        <taxon>Bacteroidota</taxon>
        <taxon>Bacteroidia</taxon>
        <taxon>Bacteroidales</taxon>
        <taxon>Rikenellaceae</taxon>
        <taxon>Alistipes</taxon>
    </lineage>
</organism>
<dbReference type="OrthoDB" id="9812949at2"/>
<dbReference type="InterPro" id="IPR016181">
    <property type="entry name" value="Acyl_CoA_acyltransferase"/>
</dbReference>
<comment type="caution">
    <text evidence="2">The sequence shown here is derived from an EMBL/GenBank/DDBJ whole genome shotgun (WGS) entry which is preliminary data.</text>
</comment>
<dbReference type="eggNOG" id="COG1670">
    <property type="taxonomic scope" value="Bacteria"/>
</dbReference>
<name>A0A1Y3QZM3_9BACT</name>
<dbReference type="InterPro" id="IPR051908">
    <property type="entry name" value="Ribosomal_N-acetyltransferase"/>
</dbReference>
<gene>
    <name evidence="2" type="ORF">B5G41_02205</name>
</gene>
<dbReference type="InterPro" id="IPR000182">
    <property type="entry name" value="GNAT_dom"/>
</dbReference>
<reference evidence="3" key="1">
    <citation type="submission" date="2017-04" db="EMBL/GenBank/DDBJ databases">
        <title>Function of individual gut microbiota members based on whole genome sequencing of pure cultures obtained from chicken caecum.</title>
        <authorList>
            <person name="Medvecky M."/>
            <person name="Cejkova D."/>
            <person name="Polansky O."/>
            <person name="Karasova D."/>
            <person name="Kubasova T."/>
            <person name="Cizek A."/>
            <person name="Rychlik I."/>
        </authorList>
    </citation>
    <scope>NUCLEOTIDE SEQUENCE [LARGE SCALE GENOMIC DNA]</scope>
    <source>
        <strain evidence="3">An90</strain>
    </source>
</reference>
<dbReference type="GO" id="GO:0008999">
    <property type="term" value="F:protein-N-terminal-alanine acetyltransferase activity"/>
    <property type="evidence" value="ECO:0007669"/>
    <property type="project" value="TreeGrafter"/>
</dbReference>